<keyword evidence="1" id="KW-0812">Transmembrane</keyword>
<name>S9QU03_9RHOB</name>
<protein>
    <recommendedName>
        <fullName evidence="1">Probable queuosine precursor transporter</fullName>
        <shortName evidence="1">Q precursor transporter</shortName>
    </recommendedName>
</protein>
<dbReference type="OrthoDB" id="7065604at2"/>
<dbReference type="EMBL" id="AOLV01000033">
    <property type="protein sequence ID" value="EPX83098.1"/>
    <property type="molecule type" value="Genomic_DNA"/>
</dbReference>
<comment type="function">
    <text evidence="1">Involved in the import of queuosine (Q) precursors, required for Q precursor salvage.</text>
</comment>
<dbReference type="AlphaFoldDB" id="S9QU03"/>
<gene>
    <name evidence="2" type="ORF">ruthe_02715</name>
</gene>
<dbReference type="Pfam" id="PF02592">
    <property type="entry name" value="Vut_1"/>
    <property type="match status" value="1"/>
</dbReference>
<accession>S9QU03</accession>
<evidence type="ECO:0000313" key="3">
    <source>
        <dbReference type="Proteomes" id="UP000015346"/>
    </source>
</evidence>
<comment type="similarity">
    <text evidence="1">Belongs to the vitamin uptake transporter (VUT/ECF) (TC 2.A.88) family. Q precursor transporter subfamily.</text>
</comment>
<reference evidence="2 3" key="1">
    <citation type="journal article" date="2013" name="Stand. Genomic Sci.">
        <title>Genome sequence of the reddish-pigmented Rubellimicrobium thermophilum type strain (DSM 16684(T)), a member of the Roseobacter clade.</title>
        <authorList>
            <person name="Fiebig A."/>
            <person name="Riedel T."/>
            <person name="Gronow S."/>
            <person name="Petersen J."/>
            <person name="Klenk H.P."/>
            <person name="Goker M."/>
        </authorList>
    </citation>
    <scope>NUCLEOTIDE SEQUENCE [LARGE SCALE GENOMIC DNA]</scope>
    <source>
        <strain evidence="2 3">DSM 16684</strain>
    </source>
</reference>
<keyword evidence="1" id="KW-0997">Cell inner membrane</keyword>
<keyword evidence="1" id="KW-1003">Cell membrane</keyword>
<dbReference type="PANTHER" id="PTHR34300">
    <property type="entry name" value="QUEUOSINE PRECURSOR TRANSPORTER-RELATED"/>
    <property type="match status" value="1"/>
</dbReference>
<dbReference type="NCBIfam" id="TIGR00697">
    <property type="entry name" value="queuosine precursor transporter"/>
    <property type="match status" value="1"/>
</dbReference>
<organism evidence="2 3">
    <name type="scientific">Rubellimicrobium thermophilum DSM 16684</name>
    <dbReference type="NCBI Taxonomy" id="1123069"/>
    <lineage>
        <taxon>Bacteria</taxon>
        <taxon>Pseudomonadati</taxon>
        <taxon>Pseudomonadota</taxon>
        <taxon>Alphaproteobacteria</taxon>
        <taxon>Rhodobacterales</taxon>
        <taxon>Roseobacteraceae</taxon>
        <taxon>Rubellimicrobium</taxon>
    </lineage>
</organism>
<feature type="transmembrane region" description="Helical" evidence="1">
    <location>
        <begin position="26"/>
        <end position="47"/>
    </location>
</feature>
<keyword evidence="1" id="KW-0472">Membrane</keyword>
<feature type="transmembrane region" description="Helical" evidence="1">
    <location>
        <begin position="85"/>
        <end position="108"/>
    </location>
</feature>
<sequence>MPLLPFILAMAGVVLASNILVQFVIAGGFLTWGAFTYPFAFLVTDLANRLLGAAAARRVVLWGFATGVLCSLIGSQVMLETGPAVPLRVAVASGAAFLAAQLLDVAIFQRLRGTGRWWHAPLLSSLTASVLDTLLFFGIAFSASAGLLFPGGANAVVAWAQEAVPFLGLGPALPLWASLAVADWGVKVTLALLALLPYRALVMALTPRSARS</sequence>
<comment type="caution">
    <text evidence="2">The sequence shown here is derived from an EMBL/GenBank/DDBJ whole genome shotgun (WGS) entry which is preliminary data.</text>
</comment>
<keyword evidence="3" id="KW-1185">Reference proteome</keyword>
<dbReference type="PANTHER" id="PTHR34300:SF1">
    <property type="entry name" value="QUEUOSINE PRECURSOR TRANSPORTER"/>
    <property type="match status" value="1"/>
</dbReference>
<dbReference type="HOGENOM" id="CLU_090905_1_0_5"/>
<comment type="subcellular location">
    <subcellularLocation>
        <location evidence="1">Cell inner membrane</location>
        <topology evidence="1">Multi-pass membrane protein</topology>
    </subcellularLocation>
</comment>
<dbReference type="InterPro" id="IPR003744">
    <property type="entry name" value="YhhQ"/>
</dbReference>
<keyword evidence="1" id="KW-1133">Transmembrane helix</keyword>
<evidence type="ECO:0000313" key="2">
    <source>
        <dbReference type="EMBL" id="EPX83098.1"/>
    </source>
</evidence>
<dbReference type="GO" id="GO:0005886">
    <property type="term" value="C:plasma membrane"/>
    <property type="evidence" value="ECO:0007669"/>
    <property type="project" value="UniProtKB-SubCell"/>
</dbReference>
<dbReference type="PATRIC" id="fig|1123069.3.peg.2690"/>
<dbReference type="GO" id="GO:0022857">
    <property type="term" value="F:transmembrane transporter activity"/>
    <property type="evidence" value="ECO:0007669"/>
    <property type="project" value="UniProtKB-UniRule"/>
</dbReference>
<dbReference type="STRING" id="1123069.ruthe_02715"/>
<dbReference type="HAMAP" id="MF_02088">
    <property type="entry name" value="Q_prec_transport"/>
    <property type="match status" value="1"/>
</dbReference>
<keyword evidence="1" id="KW-0813">Transport</keyword>
<dbReference type="Proteomes" id="UP000015346">
    <property type="component" value="Unassembled WGS sequence"/>
</dbReference>
<feature type="transmembrane region" description="Helical" evidence="1">
    <location>
        <begin position="59"/>
        <end position="79"/>
    </location>
</feature>
<proteinExistence type="inferred from homology"/>
<dbReference type="RefSeq" id="WP_021098787.1">
    <property type="nucleotide sequence ID" value="NZ_KE557324.1"/>
</dbReference>
<feature type="transmembrane region" description="Helical" evidence="1">
    <location>
        <begin position="175"/>
        <end position="198"/>
    </location>
</feature>
<feature type="transmembrane region" description="Helical" evidence="1">
    <location>
        <begin position="120"/>
        <end position="141"/>
    </location>
</feature>
<evidence type="ECO:0000256" key="1">
    <source>
        <dbReference type="HAMAP-Rule" id="MF_02088"/>
    </source>
</evidence>